<evidence type="ECO:0000256" key="8">
    <source>
        <dbReference type="ARBA" id="ARBA00022840"/>
    </source>
</evidence>
<evidence type="ECO:0000256" key="6">
    <source>
        <dbReference type="ARBA" id="ARBA00022695"/>
    </source>
</evidence>
<dbReference type="UniPathway" id="UPA00253">
    <property type="reaction ID" value="UER00332"/>
</dbReference>
<dbReference type="CDD" id="cd02165">
    <property type="entry name" value="NMNAT"/>
    <property type="match status" value="1"/>
</dbReference>
<dbReference type="SUPFAM" id="SSF52374">
    <property type="entry name" value="Nucleotidylyl transferase"/>
    <property type="match status" value="1"/>
</dbReference>
<accession>H3KGQ0</accession>
<dbReference type="OrthoDB" id="5295945at2"/>
<evidence type="ECO:0000313" key="14">
    <source>
        <dbReference type="Proteomes" id="UP000004956"/>
    </source>
</evidence>
<dbReference type="GO" id="GO:0004515">
    <property type="term" value="F:nicotinate-nucleotide adenylyltransferase activity"/>
    <property type="evidence" value="ECO:0007669"/>
    <property type="project" value="UniProtKB-UniRule"/>
</dbReference>
<dbReference type="Pfam" id="PF01467">
    <property type="entry name" value="CTP_transf_like"/>
    <property type="match status" value="1"/>
</dbReference>
<evidence type="ECO:0000256" key="1">
    <source>
        <dbReference type="ARBA" id="ARBA00002324"/>
    </source>
</evidence>
<gene>
    <name evidence="11" type="primary">nadD</name>
    <name evidence="13" type="ORF">HMPREF9440_01932</name>
</gene>
<dbReference type="Proteomes" id="UP000004956">
    <property type="component" value="Unassembled WGS sequence"/>
</dbReference>
<evidence type="ECO:0000313" key="13">
    <source>
        <dbReference type="EMBL" id="EHY30717.1"/>
    </source>
</evidence>
<dbReference type="Gene3D" id="3.40.50.620">
    <property type="entry name" value="HUPs"/>
    <property type="match status" value="1"/>
</dbReference>
<comment type="catalytic activity">
    <reaction evidence="10 11">
        <text>nicotinate beta-D-ribonucleotide + ATP + H(+) = deamido-NAD(+) + diphosphate</text>
        <dbReference type="Rhea" id="RHEA:22860"/>
        <dbReference type="ChEBI" id="CHEBI:15378"/>
        <dbReference type="ChEBI" id="CHEBI:30616"/>
        <dbReference type="ChEBI" id="CHEBI:33019"/>
        <dbReference type="ChEBI" id="CHEBI:57502"/>
        <dbReference type="ChEBI" id="CHEBI:58437"/>
        <dbReference type="EC" id="2.7.7.18"/>
    </reaction>
</comment>
<dbReference type="EC" id="2.7.7.18" evidence="11"/>
<keyword evidence="5 11" id="KW-0808">Transferase</keyword>
<dbReference type="GO" id="GO:0005524">
    <property type="term" value="F:ATP binding"/>
    <property type="evidence" value="ECO:0007669"/>
    <property type="project" value="UniProtKB-KW"/>
</dbReference>
<name>H3KGQ0_9BURK</name>
<keyword evidence="4 11" id="KW-0662">Pyridine nucleotide biosynthesis</keyword>
<comment type="pathway">
    <text evidence="2 11">Cofactor biosynthesis; NAD(+) biosynthesis; deamido-NAD(+) from nicotinate D-ribonucleotide: step 1/1.</text>
</comment>
<evidence type="ECO:0000256" key="11">
    <source>
        <dbReference type="HAMAP-Rule" id="MF_00244"/>
    </source>
</evidence>
<keyword evidence="8 11" id="KW-0067">ATP-binding</keyword>
<dbReference type="GO" id="GO:0009435">
    <property type="term" value="P:NAD+ biosynthetic process"/>
    <property type="evidence" value="ECO:0007669"/>
    <property type="project" value="UniProtKB-UniRule"/>
</dbReference>
<dbReference type="InterPro" id="IPR004821">
    <property type="entry name" value="Cyt_trans-like"/>
</dbReference>
<evidence type="ECO:0000256" key="5">
    <source>
        <dbReference type="ARBA" id="ARBA00022679"/>
    </source>
</evidence>
<dbReference type="NCBIfam" id="TIGR00125">
    <property type="entry name" value="cyt_tran_rel"/>
    <property type="match status" value="1"/>
</dbReference>
<dbReference type="PANTHER" id="PTHR39321">
    <property type="entry name" value="NICOTINATE-NUCLEOTIDE ADENYLYLTRANSFERASE-RELATED"/>
    <property type="match status" value="1"/>
</dbReference>
<dbReference type="InterPro" id="IPR014729">
    <property type="entry name" value="Rossmann-like_a/b/a_fold"/>
</dbReference>
<dbReference type="AlphaFoldDB" id="H3KGQ0"/>
<dbReference type="NCBIfam" id="TIGR00482">
    <property type="entry name" value="nicotinate (nicotinamide) nucleotide adenylyltransferase"/>
    <property type="match status" value="1"/>
</dbReference>
<dbReference type="PATRIC" id="fig|762967.3.peg.1521"/>
<protein>
    <recommendedName>
        <fullName evidence="11">Probable nicotinate-nucleotide adenylyltransferase</fullName>
        <ecNumber evidence="11">2.7.7.18</ecNumber>
    </recommendedName>
    <alternativeName>
        <fullName evidence="11">Deamido-NAD(+) diphosphorylase</fullName>
    </alternativeName>
    <alternativeName>
        <fullName evidence="11">Deamido-NAD(+) pyrophosphorylase</fullName>
    </alternativeName>
    <alternativeName>
        <fullName evidence="11">Nicotinate mononucleotide adenylyltransferase</fullName>
        <shortName evidence="11">NaMN adenylyltransferase</shortName>
    </alternativeName>
</protein>
<feature type="domain" description="Cytidyltransferase-like" evidence="12">
    <location>
        <begin position="8"/>
        <end position="145"/>
    </location>
</feature>
<keyword evidence="14" id="KW-1185">Reference proteome</keyword>
<reference evidence="13 14" key="1">
    <citation type="submission" date="2011-11" db="EMBL/GenBank/DDBJ databases">
        <authorList>
            <person name="Weinstock G."/>
            <person name="Sodergren E."/>
            <person name="Clifton S."/>
            <person name="Fulton L."/>
            <person name="Fulton B."/>
            <person name="Courtney L."/>
            <person name="Fronick C."/>
            <person name="Harrison M."/>
            <person name="Strong C."/>
            <person name="Farmer C."/>
            <person name="Delahaunty K."/>
            <person name="Markovic C."/>
            <person name="Hall O."/>
            <person name="Minx P."/>
            <person name="Tomlinson C."/>
            <person name="Mitreva M."/>
            <person name="Hou S."/>
            <person name="Chen J."/>
            <person name="Wollam A."/>
            <person name="Pepin K.H."/>
            <person name="Johnson M."/>
            <person name="Bhonagiri V."/>
            <person name="Zhang X."/>
            <person name="Suruliraj S."/>
            <person name="Warren W."/>
            <person name="Chinwalla A."/>
            <person name="Mardis E.R."/>
            <person name="Wilson R.K."/>
        </authorList>
    </citation>
    <scope>NUCLEOTIDE SEQUENCE [LARGE SCALE GENOMIC DNA]</scope>
    <source>
        <strain evidence="13 14">YIT 11816</strain>
    </source>
</reference>
<comment type="similarity">
    <text evidence="3 11">Belongs to the NadD family.</text>
</comment>
<dbReference type="RefSeq" id="WP_008543106.1">
    <property type="nucleotide sequence ID" value="NZ_JH605002.1"/>
</dbReference>
<evidence type="ECO:0000256" key="7">
    <source>
        <dbReference type="ARBA" id="ARBA00022741"/>
    </source>
</evidence>
<dbReference type="STRING" id="762967.HMPREF9440_01932"/>
<dbReference type="EMBL" id="AFBQ01000290">
    <property type="protein sequence ID" value="EHY30717.1"/>
    <property type="molecule type" value="Genomic_DNA"/>
</dbReference>
<proteinExistence type="inferred from homology"/>
<keyword evidence="9 11" id="KW-0520">NAD</keyword>
<evidence type="ECO:0000256" key="9">
    <source>
        <dbReference type="ARBA" id="ARBA00023027"/>
    </source>
</evidence>
<comment type="function">
    <text evidence="1 11">Catalyzes the reversible adenylation of nicotinate mononucleotide (NaMN) to nicotinic acid adenine dinucleotide (NaAD).</text>
</comment>
<evidence type="ECO:0000256" key="3">
    <source>
        <dbReference type="ARBA" id="ARBA00009014"/>
    </source>
</evidence>
<evidence type="ECO:0000256" key="2">
    <source>
        <dbReference type="ARBA" id="ARBA00005019"/>
    </source>
</evidence>
<keyword evidence="6 11" id="KW-0548">Nucleotidyltransferase</keyword>
<dbReference type="InterPro" id="IPR005248">
    <property type="entry name" value="NadD/NMNAT"/>
</dbReference>
<organism evidence="13 14">
    <name type="scientific">Sutterella parvirubra YIT 11816</name>
    <dbReference type="NCBI Taxonomy" id="762967"/>
    <lineage>
        <taxon>Bacteria</taxon>
        <taxon>Pseudomonadati</taxon>
        <taxon>Pseudomonadota</taxon>
        <taxon>Betaproteobacteria</taxon>
        <taxon>Burkholderiales</taxon>
        <taxon>Sutterellaceae</taxon>
        <taxon>Sutterella</taxon>
    </lineage>
</organism>
<sequence>MTVRGIGILGGTFDPIHAGHLRAAHAALSAFGLARIDFVPAGDPWQKAEVTPGIHRLAMLRLGVEYEPRFTVNTCELERTGPTYTVDTLRAMREAVGPAMPLVLIIGDDQWANFHTWKDWEEIPALAHIAHVARNGATGEADGAVLEAFRGRETAPEKLTETPAGGVCRFEMPPTDARSEVIRKLVRELPFAEAMRRIEGWISPDTAEHILRHGLYGAHRA</sequence>
<dbReference type="HOGENOM" id="CLU_069765_0_0_4"/>
<evidence type="ECO:0000259" key="12">
    <source>
        <dbReference type="Pfam" id="PF01467"/>
    </source>
</evidence>
<keyword evidence="7 11" id="KW-0547">Nucleotide-binding</keyword>
<comment type="caution">
    <text evidence="13">The sequence shown here is derived from an EMBL/GenBank/DDBJ whole genome shotgun (WGS) entry which is preliminary data.</text>
</comment>
<evidence type="ECO:0000256" key="10">
    <source>
        <dbReference type="ARBA" id="ARBA00048721"/>
    </source>
</evidence>
<evidence type="ECO:0000256" key="4">
    <source>
        <dbReference type="ARBA" id="ARBA00022642"/>
    </source>
</evidence>
<dbReference type="PANTHER" id="PTHR39321:SF3">
    <property type="entry name" value="PHOSPHOPANTETHEINE ADENYLYLTRANSFERASE"/>
    <property type="match status" value="1"/>
</dbReference>
<dbReference type="HAMAP" id="MF_00244">
    <property type="entry name" value="NaMN_adenylyltr"/>
    <property type="match status" value="1"/>
</dbReference>